<feature type="signal peptide" evidence="2">
    <location>
        <begin position="1"/>
        <end position="19"/>
    </location>
</feature>
<evidence type="ECO:0000256" key="2">
    <source>
        <dbReference type="SAM" id="SignalP"/>
    </source>
</evidence>
<accession>A0A3D9CAN0</accession>
<dbReference type="RefSeq" id="WP_115970282.1">
    <property type="nucleotide sequence ID" value="NZ_QNVT01000006.1"/>
</dbReference>
<feature type="region of interest" description="Disordered" evidence="1">
    <location>
        <begin position="23"/>
        <end position="42"/>
    </location>
</feature>
<comment type="caution">
    <text evidence="3">The sequence shown here is derived from an EMBL/GenBank/DDBJ whole genome shotgun (WGS) entry which is preliminary data.</text>
</comment>
<dbReference type="PROSITE" id="PS51257">
    <property type="entry name" value="PROKAR_LIPOPROTEIN"/>
    <property type="match status" value="1"/>
</dbReference>
<evidence type="ECO:0000256" key="1">
    <source>
        <dbReference type="SAM" id="MobiDB-lite"/>
    </source>
</evidence>
<name>A0A3D9CAN0_9FLAO</name>
<organism evidence="3 4">
    <name type="scientific">Chryseobacterium pennae</name>
    <dbReference type="NCBI Taxonomy" id="2258962"/>
    <lineage>
        <taxon>Bacteria</taxon>
        <taxon>Pseudomonadati</taxon>
        <taxon>Bacteroidota</taxon>
        <taxon>Flavobacteriia</taxon>
        <taxon>Flavobacteriales</taxon>
        <taxon>Weeksellaceae</taxon>
        <taxon>Chryseobacterium group</taxon>
        <taxon>Chryseobacterium</taxon>
    </lineage>
</organism>
<reference evidence="4" key="1">
    <citation type="submission" date="2018-06" db="EMBL/GenBank/DDBJ databases">
        <authorList>
            <person name="Lum Nde A."/>
            <person name="Hugo C."/>
        </authorList>
    </citation>
    <scope>NUCLEOTIDE SEQUENCE [LARGE SCALE GENOMIC DNA]</scope>
    <source>
        <strain evidence="4">1_F178</strain>
    </source>
</reference>
<keyword evidence="2" id="KW-0732">Signal</keyword>
<evidence type="ECO:0000313" key="4">
    <source>
        <dbReference type="Proteomes" id="UP000256686"/>
    </source>
</evidence>
<sequence length="171" mass="19240">MKKIICASFLALLTLSCSNDDNENTVLTSPTKSTTQSQAKGVREPISSKNGDFIKVTENGNVYFCILFRGSWRHVASEMTWNGLFTSPKTFRYTFNSRMEATVLTAKGFDSPLLVDNGLIHDVTTGKFYFREGNTLRWIVSMEIFNAYKFSMAAVQNVNNISNYTILSDIN</sequence>
<evidence type="ECO:0008006" key="5">
    <source>
        <dbReference type="Google" id="ProtNLM"/>
    </source>
</evidence>
<dbReference type="EMBL" id="QNVT01000006">
    <property type="protein sequence ID" value="REC62794.1"/>
    <property type="molecule type" value="Genomic_DNA"/>
</dbReference>
<evidence type="ECO:0000313" key="3">
    <source>
        <dbReference type="EMBL" id="REC62794.1"/>
    </source>
</evidence>
<proteinExistence type="predicted"/>
<gene>
    <name evidence="3" type="ORF">DRF65_08205</name>
</gene>
<dbReference type="AlphaFoldDB" id="A0A3D9CAN0"/>
<keyword evidence="4" id="KW-1185">Reference proteome</keyword>
<dbReference type="Proteomes" id="UP000256686">
    <property type="component" value="Unassembled WGS sequence"/>
</dbReference>
<protein>
    <recommendedName>
        <fullName evidence="5">Lipoprotein</fullName>
    </recommendedName>
</protein>
<feature type="compositionally biased region" description="Polar residues" evidence="1">
    <location>
        <begin position="23"/>
        <end position="39"/>
    </location>
</feature>
<feature type="chain" id="PRO_5017663698" description="Lipoprotein" evidence="2">
    <location>
        <begin position="20"/>
        <end position="171"/>
    </location>
</feature>